<dbReference type="EMBL" id="MEWU01000034">
    <property type="protein sequence ID" value="OGC82901.1"/>
    <property type="molecule type" value="Genomic_DNA"/>
</dbReference>
<evidence type="ECO:0000313" key="8">
    <source>
        <dbReference type="EMBL" id="OGC82901.1"/>
    </source>
</evidence>
<dbReference type="InterPro" id="IPR002903">
    <property type="entry name" value="RsmH"/>
</dbReference>
<keyword evidence="2 6" id="KW-0698">rRNA processing</keyword>
<keyword evidence="5 6" id="KW-0949">S-adenosyl-L-methionine</keyword>
<sequence length="289" mass="31480">MVREVVDLLSPKKGELLLDVTAGEGGHSEALLQAATGTKLIALDADQSAVAATSKRLAHFKGRTSVIEGNFADVGTLLKNAGVEAIDKAVFDLGWNRGQLRSGRGFSFLHDEPLLMVYGTTPRSGFTAAEVLNSWSEKVLADVFFGYGEERFARRIARAVVERRSKKPFETTLELVEVVQDAVPAVYRHGRIHPATKTFQALRIAVNDELGALKAGLGAVWILLPQGGRMAVITFHSIEDRLVKHMFAGFAKDGGHLLSKKPLTPTREESIQNPSARSAKMRSIEKLPL</sequence>
<feature type="binding site" evidence="6">
    <location>
        <position position="99"/>
    </location>
    <ligand>
        <name>S-adenosyl-L-methionine</name>
        <dbReference type="ChEBI" id="CHEBI:59789"/>
    </ligand>
</feature>
<evidence type="ECO:0000256" key="1">
    <source>
        <dbReference type="ARBA" id="ARBA00010396"/>
    </source>
</evidence>
<dbReference type="PIRSF" id="PIRSF004486">
    <property type="entry name" value="MraW"/>
    <property type="match status" value="1"/>
</dbReference>
<dbReference type="Proteomes" id="UP000177564">
    <property type="component" value="Unassembled WGS sequence"/>
</dbReference>
<evidence type="ECO:0000256" key="2">
    <source>
        <dbReference type="ARBA" id="ARBA00022552"/>
    </source>
</evidence>
<dbReference type="GO" id="GO:0005737">
    <property type="term" value="C:cytoplasm"/>
    <property type="evidence" value="ECO:0007669"/>
    <property type="project" value="UniProtKB-SubCell"/>
</dbReference>
<feature type="binding site" evidence="6">
    <location>
        <position position="92"/>
    </location>
    <ligand>
        <name>S-adenosyl-L-methionine</name>
        <dbReference type="ChEBI" id="CHEBI:59789"/>
    </ligand>
</feature>
<organism evidence="8 9">
    <name type="scientific">Candidatus Adlerbacteria bacterium RIFCSPHIGHO2_02_FULL_52_17</name>
    <dbReference type="NCBI Taxonomy" id="1797240"/>
    <lineage>
        <taxon>Bacteria</taxon>
        <taxon>Candidatus Adleribacteriota</taxon>
    </lineage>
</organism>
<gene>
    <name evidence="6" type="primary">rsmH</name>
    <name evidence="8" type="ORF">A3D68_02150</name>
</gene>
<protein>
    <recommendedName>
        <fullName evidence="6">Ribosomal RNA small subunit methyltransferase H</fullName>
        <ecNumber evidence="6">2.1.1.199</ecNumber>
    </recommendedName>
    <alternativeName>
        <fullName evidence="6">16S rRNA m(4)C1402 methyltransferase</fullName>
    </alternativeName>
    <alternativeName>
        <fullName evidence="6">rRNA (cytosine-N(4)-)-methyltransferase RsmH</fullName>
    </alternativeName>
</protein>
<proteinExistence type="inferred from homology"/>
<evidence type="ECO:0000256" key="6">
    <source>
        <dbReference type="HAMAP-Rule" id="MF_01007"/>
    </source>
</evidence>
<dbReference type="STRING" id="1797240.A3D68_02150"/>
<dbReference type="EC" id="2.1.1.199" evidence="6"/>
<comment type="catalytic activity">
    <reaction evidence="6">
        <text>cytidine(1402) in 16S rRNA + S-adenosyl-L-methionine = N(4)-methylcytidine(1402) in 16S rRNA + S-adenosyl-L-homocysteine + H(+)</text>
        <dbReference type="Rhea" id="RHEA:42928"/>
        <dbReference type="Rhea" id="RHEA-COMP:10286"/>
        <dbReference type="Rhea" id="RHEA-COMP:10287"/>
        <dbReference type="ChEBI" id="CHEBI:15378"/>
        <dbReference type="ChEBI" id="CHEBI:57856"/>
        <dbReference type="ChEBI" id="CHEBI:59789"/>
        <dbReference type="ChEBI" id="CHEBI:74506"/>
        <dbReference type="ChEBI" id="CHEBI:82748"/>
        <dbReference type="EC" id="2.1.1.199"/>
    </reaction>
</comment>
<feature type="binding site" evidence="6">
    <location>
        <position position="71"/>
    </location>
    <ligand>
        <name>S-adenosyl-L-methionine</name>
        <dbReference type="ChEBI" id="CHEBI:59789"/>
    </ligand>
</feature>
<dbReference type="HAMAP" id="MF_01007">
    <property type="entry name" value="16SrRNA_methyltr_H"/>
    <property type="match status" value="1"/>
</dbReference>
<comment type="similarity">
    <text evidence="1 6">Belongs to the methyltransferase superfamily. RsmH family.</text>
</comment>
<dbReference type="PANTHER" id="PTHR11265:SF0">
    <property type="entry name" value="12S RRNA N4-METHYLCYTIDINE METHYLTRANSFERASE"/>
    <property type="match status" value="1"/>
</dbReference>
<dbReference type="InterPro" id="IPR029063">
    <property type="entry name" value="SAM-dependent_MTases_sf"/>
</dbReference>
<feature type="binding site" evidence="6">
    <location>
        <position position="44"/>
    </location>
    <ligand>
        <name>S-adenosyl-L-methionine</name>
        <dbReference type="ChEBI" id="CHEBI:59789"/>
    </ligand>
</feature>
<evidence type="ECO:0000256" key="7">
    <source>
        <dbReference type="SAM" id="MobiDB-lite"/>
    </source>
</evidence>
<evidence type="ECO:0000256" key="3">
    <source>
        <dbReference type="ARBA" id="ARBA00022603"/>
    </source>
</evidence>
<dbReference type="AlphaFoldDB" id="A0A1F4XMI2"/>
<keyword evidence="3 6" id="KW-0489">Methyltransferase</keyword>
<dbReference type="Gene3D" id="1.10.150.170">
    <property type="entry name" value="Putative methyltransferase TM0872, insert domain"/>
    <property type="match status" value="1"/>
</dbReference>
<evidence type="ECO:0000256" key="4">
    <source>
        <dbReference type="ARBA" id="ARBA00022679"/>
    </source>
</evidence>
<evidence type="ECO:0000313" key="9">
    <source>
        <dbReference type="Proteomes" id="UP000177564"/>
    </source>
</evidence>
<dbReference type="GO" id="GO:0071424">
    <property type="term" value="F:rRNA (cytosine-N4-)-methyltransferase activity"/>
    <property type="evidence" value="ECO:0007669"/>
    <property type="project" value="UniProtKB-UniRule"/>
</dbReference>
<comment type="caution">
    <text evidence="8">The sequence shown here is derived from an EMBL/GenBank/DDBJ whole genome shotgun (WGS) entry which is preliminary data.</text>
</comment>
<dbReference type="GO" id="GO:0070475">
    <property type="term" value="P:rRNA base methylation"/>
    <property type="evidence" value="ECO:0007669"/>
    <property type="project" value="UniProtKB-UniRule"/>
</dbReference>
<feature type="binding site" evidence="6">
    <location>
        <begin position="25"/>
        <end position="27"/>
    </location>
    <ligand>
        <name>S-adenosyl-L-methionine</name>
        <dbReference type="ChEBI" id="CHEBI:59789"/>
    </ligand>
</feature>
<comment type="function">
    <text evidence="6">Specifically methylates the N4 position of cytidine in position 1402 (C1402) of 16S rRNA.</text>
</comment>
<keyword evidence="4 6" id="KW-0808">Transferase</keyword>
<dbReference type="SUPFAM" id="SSF53335">
    <property type="entry name" value="S-adenosyl-L-methionine-dependent methyltransferases"/>
    <property type="match status" value="1"/>
</dbReference>
<dbReference type="NCBIfam" id="TIGR00006">
    <property type="entry name" value="16S rRNA (cytosine(1402)-N(4))-methyltransferase RsmH"/>
    <property type="match status" value="1"/>
</dbReference>
<reference evidence="8 9" key="1">
    <citation type="journal article" date="2016" name="Nat. Commun.">
        <title>Thousands of microbial genomes shed light on interconnected biogeochemical processes in an aquifer system.</title>
        <authorList>
            <person name="Anantharaman K."/>
            <person name="Brown C.T."/>
            <person name="Hug L.A."/>
            <person name="Sharon I."/>
            <person name="Castelle C.J."/>
            <person name="Probst A.J."/>
            <person name="Thomas B.C."/>
            <person name="Singh A."/>
            <person name="Wilkins M.J."/>
            <person name="Karaoz U."/>
            <person name="Brodie E.L."/>
            <person name="Williams K.H."/>
            <person name="Hubbard S.S."/>
            <person name="Banfield J.F."/>
        </authorList>
    </citation>
    <scope>NUCLEOTIDE SEQUENCE [LARGE SCALE GENOMIC DNA]</scope>
</reference>
<keyword evidence="6" id="KW-0963">Cytoplasm</keyword>
<accession>A0A1F4XMI2</accession>
<evidence type="ECO:0000256" key="5">
    <source>
        <dbReference type="ARBA" id="ARBA00022691"/>
    </source>
</evidence>
<feature type="region of interest" description="Disordered" evidence="7">
    <location>
        <begin position="258"/>
        <end position="289"/>
    </location>
</feature>
<comment type="subcellular location">
    <subcellularLocation>
        <location evidence="6">Cytoplasm</location>
    </subcellularLocation>
</comment>
<dbReference type="Pfam" id="PF01795">
    <property type="entry name" value="Methyltransf_5"/>
    <property type="match status" value="1"/>
</dbReference>
<dbReference type="PANTHER" id="PTHR11265">
    <property type="entry name" value="S-ADENOSYL-METHYLTRANSFERASE MRAW"/>
    <property type="match status" value="1"/>
</dbReference>
<name>A0A1F4XMI2_9BACT</name>
<dbReference type="SUPFAM" id="SSF81799">
    <property type="entry name" value="Putative methyltransferase TM0872, insert domain"/>
    <property type="match status" value="1"/>
</dbReference>
<dbReference type="InterPro" id="IPR023397">
    <property type="entry name" value="SAM-dep_MeTrfase_MraW_recog"/>
</dbReference>
<dbReference type="Gene3D" id="3.40.50.150">
    <property type="entry name" value="Vaccinia Virus protein VP39"/>
    <property type="match status" value="1"/>
</dbReference>